<sequence length="168" mass="18146">MDRPVSNQPSPPTATTILVVDDEPSIVKLCRALLQPEGFTILEADGSSEALKICAKHEGSIDVLLTDLVLPPPGFQLASGSNEFPHVHGHELAMRAATLRTGLRIILMSGNPDKELASHGIKRGTLPFVQKPFEKSALTQLIRDVLQSPPPTLKVRQGNAANDIDWFG</sequence>
<dbReference type="RefSeq" id="WP_121990029.1">
    <property type="nucleotide sequence ID" value="NZ_OUNR01000017.1"/>
</dbReference>
<dbReference type="InterPro" id="IPR001789">
    <property type="entry name" value="Sig_transdc_resp-reg_receiver"/>
</dbReference>
<evidence type="ECO:0000313" key="5">
    <source>
        <dbReference type="Proteomes" id="UP000248168"/>
    </source>
</evidence>
<dbReference type="InterPro" id="IPR011006">
    <property type="entry name" value="CheY-like_superfamily"/>
</dbReference>
<dbReference type="SMART" id="SM00448">
    <property type="entry name" value="REC"/>
    <property type="match status" value="1"/>
</dbReference>
<evidence type="ECO:0000259" key="3">
    <source>
        <dbReference type="PROSITE" id="PS50110"/>
    </source>
</evidence>
<dbReference type="PROSITE" id="PS50110">
    <property type="entry name" value="RESPONSE_REGULATORY"/>
    <property type="match status" value="1"/>
</dbReference>
<accession>A0A330L7W8</accession>
<dbReference type="SUPFAM" id="SSF52172">
    <property type="entry name" value="CheY-like"/>
    <property type="match status" value="1"/>
</dbReference>
<dbReference type="GO" id="GO:0000160">
    <property type="term" value="P:phosphorelay signal transduction system"/>
    <property type="evidence" value="ECO:0007669"/>
    <property type="project" value="InterPro"/>
</dbReference>
<dbReference type="PANTHER" id="PTHR44591:SF3">
    <property type="entry name" value="RESPONSE REGULATORY DOMAIN-CONTAINING PROTEIN"/>
    <property type="match status" value="1"/>
</dbReference>
<dbReference type="AlphaFoldDB" id="A0A330L7W8"/>
<feature type="domain" description="Response regulatory" evidence="3">
    <location>
        <begin position="16"/>
        <end position="146"/>
    </location>
</feature>
<organism evidence="4 5">
    <name type="scientific">Nitrospira lenta</name>
    <dbReference type="NCBI Taxonomy" id="1436998"/>
    <lineage>
        <taxon>Bacteria</taxon>
        <taxon>Pseudomonadati</taxon>
        <taxon>Nitrospirota</taxon>
        <taxon>Nitrospiria</taxon>
        <taxon>Nitrospirales</taxon>
        <taxon>Nitrospiraceae</taxon>
        <taxon>Nitrospira</taxon>
    </lineage>
</organism>
<name>A0A330L7W8_9BACT</name>
<evidence type="ECO:0000256" key="2">
    <source>
        <dbReference type="PROSITE-ProRule" id="PRU00169"/>
    </source>
</evidence>
<dbReference type="OrthoDB" id="9794848at2"/>
<protein>
    <submittedName>
        <fullName evidence="4">Putative Response Regulator</fullName>
    </submittedName>
</protein>
<evidence type="ECO:0000256" key="1">
    <source>
        <dbReference type="ARBA" id="ARBA00022553"/>
    </source>
</evidence>
<dbReference type="EMBL" id="OUNR01000017">
    <property type="protein sequence ID" value="SPP65796.1"/>
    <property type="molecule type" value="Genomic_DNA"/>
</dbReference>
<keyword evidence="1 2" id="KW-0597">Phosphoprotein</keyword>
<dbReference type="InterPro" id="IPR050595">
    <property type="entry name" value="Bact_response_regulator"/>
</dbReference>
<dbReference type="PANTHER" id="PTHR44591">
    <property type="entry name" value="STRESS RESPONSE REGULATOR PROTEIN 1"/>
    <property type="match status" value="1"/>
</dbReference>
<dbReference type="InParanoid" id="A0A330L7W8"/>
<gene>
    <name evidence="4" type="ORF">NITLEN_40269</name>
</gene>
<dbReference type="Pfam" id="PF00072">
    <property type="entry name" value="Response_reg"/>
    <property type="match status" value="1"/>
</dbReference>
<dbReference type="Proteomes" id="UP000248168">
    <property type="component" value="Unassembled WGS sequence"/>
</dbReference>
<proteinExistence type="predicted"/>
<evidence type="ECO:0000313" key="4">
    <source>
        <dbReference type="EMBL" id="SPP65796.1"/>
    </source>
</evidence>
<dbReference type="Gene3D" id="3.40.50.2300">
    <property type="match status" value="1"/>
</dbReference>
<reference evidence="5" key="1">
    <citation type="submission" date="2018-04" db="EMBL/GenBank/DDBJ databases">
        <authorList>
            <person name="Lucker S."/>
            <person name="Sakoula D."/>
        </authorList>
    </citation>
    <scope>NUCLEOTIDE SEQUENCE [LARGE SCALE GENOMIC DNA]</scope>
</reference>
<feature type="modified residue" description="4-aspartylphosphate" evidence="2">
    <location>
        <position position="67"/>
    </location>
</feature>
<keyword evidence="5" id="KW-1185">Reference proteome</keyword>